<dbReference type="Proteomes" id="UP000638648">
    <property type="component" value="Unassembled WGS sequence"/>
</dbReference>
<proteinExistence type="predicted"/>
<dbReference type="Pfam" id="PF22531">
    <property type="entry name" value="DUF7002"/>
    <property type="match status" value="1"/>
</dbReference>
<dbReference type="AlphaFoldDB" id="A0A927MYK1"/>
<gene>
    <name evidence="1" type="ORF">HEB94_005547</name>
</gene>
<evidence type="ECO:0000313" key="2">
    <source>
        <dbReference type="Proteomes" id="UP000638648"/>
    </source>
</evidence>
<accession>A0A927MYK1</accession>
<sequence length="224" mass="25426">MDIEELVAKYPILFHMAEDDTWPSIARHGLLSTNAIVELYRLDHEQADAIVGQVRRRSVTLSDPKLGSMTIRDQLPLKFLDGCLTASTTPRQFLDALNGRVFFWVTEARLLRLLRATQYRKKRQTILRVDTARLMERHEGRVQLAPYNTGSMHVPTAPKRGADVFVDVASYPYGEWRRRRGKAGDALVELTVPHSVPDIVDCLLSVESWSGGVCDRRIWGDAAR</sequence>
<evidence type="ECO:0000313" key="1">
    <source>
        <dbReference type="EMBL" id="MBE1608699.1"/>
    </source>
</evidence>
<name>A0A927MYK1_9ACTN</name>
<dbReference type="InterPro" id="IPR054271">
    <property type="entry name" value="DUF7002"/>
</dbReference>
<reference evidence="1" key="1">
    <citation type="submission" date="2020-10" db="EMBL/GenBank/DDBJ databases">
        <title>Sequencing the genomes of 1000 actinobacteria strains.</title>
        <authorList>
            <person name="Klenk H.-P."/>
        </authorList>
    </citation>
    <scope>NUCLEOTIDE SEQUENCE</scope>
    <source>
        <strain evidence="1">DSM 45354</strain>
    </source>
</reference>
<dbReference type="RefSeq" id="WP_192752422.1">
    <property type="nucleotide sequence ID" value="NZ_BAABJL010000172.1"/>
</dbReference>
<organism evidence="1 2">
    <name type="scientific">Actinopolymorpha pittospori</name>
    <dbReference type="NCBI Taxonomy" id="648752"/>
    <lineage>
        <taxon>Bacteria</taxon>
        <taxon>Bacillati</taxon>
        <taxon>Actinomycetota</taxon>
        <taxon>Actinomycetes</taxon>
        <taxon>Propionibacteriales</taxon>
        <taxon>Actinopolymorphaceae</taxon>
        <taxon>Actinopolymorpha</taxon>
    </lineage>
</organism>
<comment type="caution">
    <text evidence="1">The sequence shown here is derived from an EMBL/GenBank/DDBJ whole genome shotgun (WGS) entry which is preliminary data.</text>
</comment>
<protein>
    <submittedName>
        <fullName evidence="1">Uncharacterized protein</fullName>
    </submittedName>
</protein>
<keyword evidence="2" id="KW-1185">Reference proteome</keyword>
<dbReference type="EMBL" id="JADBEM010000001">
    <property type="protein sequence ID" value="MBE1608699.1"/>
    <property type="molecule type" value="Genomic_DNA"/>
</dbReference>